<dbReference type="EMBL" id="JACAZI010000018">
    <property type="protein sequence ID" value="KAF7341200.1"/>
    <property type="molecule type" value="Genomic_DNA"/>
</dbReference>
<feature type="transmembrane region" description="Helical" evidence="1">
    <location>
        <begin position="14"/>
        <end position="36"/>
    </location>
</feature>
<evidence type="ECO:0000313" key="3">
    <source>
        <dbReference type="Proteomes" id="UP000620124"/>
    </source>
</evidence>
<gene>
    <name evidence="2" type="ORF">MVEN_01855200</name>
</gene>
<organism evidence="2 3">
    <name type="scientific">Mycena venus</name>
    <dbReference type="NCBI Taxonomy" id="2733690"/>
    <lineage>
        <taxon>Eukaryota</taxon>
        <taxon>Fungi</taxon>
        <taxon>Dikarya</taxon>
        <taxon>Basidiomycota</taxon>
        <taxon>Agaricomycotina</taxon>
        <taxon>Agaricomycetes</taxon>
        <taxon>Agaricomycetidae</taxon>
        <taxon>Agaricales</taxon>
        <taxon>Marasmiineae</taxon>
        <taxon>Mycenaceae</taxon>
        <taxon>Mycena</taxon>
    </lineage>
</organism>
<feature type="transmembrane region" description="Helical" evidence="1">
    <location>
        <begin position="496"/>
        <end position="520"/>
    </location>
</feature>
<accession>A0A8H7CKR2</accession>
<protein>
    <submittedName>
        <fullName evidence="2">Uncharacterized protein</fullName>
    </submittedName>
</protein>
<sequence>MPQDMPLVKNNKPLLLLLLCGSLHFGLIAMHIILLIAGLARWEHKFVFPVESQTTVSFWVTALTTTIGTVYGSILLFLTQKLDLHHNTRVDQTLTAIHDGIASWAGLGSALSTLYNQLYVPASVLGTLNIVGYLACISFLHITTPAIISVQTFNANIPVPVSTRWLPKFNATNPSATRDFMTVFPAQFLPWIGNLDSSQTVGLFNGSLYEVLDDGDLENGNAAVSAMGFNITCGYFPAAINASYSSDIGNQVFLDLGPFGPLLDFDVTQKNAFTVIQMKSYITQMTPNNSIIIYTTRNVLDSTGQKAPPLKLNMQGYTGDPIEPMQCLQCSKSLVPQSGTVSNPSHTLNVSSLSPNIYKTQSVWRPSLEMDFRLQDSTLVGSDVWSSALTGPSDFTNDFSAQFTSIQEYLMGYLDIDPLGNVSEVPSLRLHEIENALSSLVATVFWIGGHILPDDVQLNHPADTMEGVSYSPGIPPELEVGGSILEEEQLLVRLEISLLAISLTLGASILLMMLSTRFLFKSQMSQSPIVGRGLLHHTWFSQRYKEQLAFLSTVQPPIELKLRIEGQKIIQLSKDASLMKPRQTRPEFTVEHKTQDLGNPRSQQGEDKLLSVHHSTNYSRVFCLTLHILLVLTHIVLLGVSFKQKEKTIVFPINLQDKFSFWTKFIATALGTIYYSLLLYLMQQQATLSNIRKYCTLTTMHDKLSCWSGIGSSLSTLYNQISLPVSVLTTLSITAYLLALSALHVTTPALLSVETFNLSSSFEASLLGGPQWNDSHYNTTLTYVQYVAEFLPWIRNLDQAQTPGLFNGSLYDVSTKVYPGGTANVSAIGFNITCGYIPWSSAVGNEFGTYNVTLEPTSEFVYIDAPGPDILALHDPTLFGEPDLGLSKSIIGYTTNKLLDSDQRTGFPVIPEKGNNSTLSDFQIFRCSRALVQQYGTLDTGTGEIIPPSLHPNLQKNHSRWHMYDLSGDTNNSSTLLGGNSWATILGSLPFSGLDLGEFRVESGDLYLMSQLGLNPVDQNISNQTASNRTLYLHDVENALGSLLASVFWIAGHIHPSKLRMNFEASQNNTEVLGGDGEPGDSPVLEMGSMIVNQVHTAARLNLNRLGISLGLGASIILFCLSITFYPDAGTPKTVLSSMGLLQVIWLFQHHPELREIIEQAEKTTEYGLRIAGLVKVRLLDPQPD</sequence>
<feature type="transmembrane region" description="Helical" evidence="1">
    <location>
        <begin position="662"/>
        <end position="682"/>
    </location>
</feature>
<keyword evidence="1" id="KW-0472">Membrane</keyword>
<keyword evidence="3" id="KW-1185">Reference proteome</keyword>
<keyword evidence="1" id="KW-1133">Transmembrane helix</keyword>
<evidence type="ECO:0000313" key="2">
    <source>
        <dbReference type="EMBL" id="KAF7341200.1"/>
    </source>
</evidence>
<reference evidence="2" key="1">
    <citation type="submission" date="2020-05" db="EMBL/GenBank/DDBJ databases">
        <title>Mycena genomes resolve the evolution of fungal bioluminescence.</title>
        <authorList>
            <person name="Tsai I.J."/>
        </authorList>
    </citation>
    <scope>NUCLEOTIDE SEQUENCE</scope>
    <source>
        <strain evidence="2">CCC161011</strain>
    </source>
</reference>
<dbReference type="OrthoDB" id="2644397at2759"/>
<proteinExistence type="predicted"/>
<name>A0A8H7CKR2_9AGAR</name>
<dbReference type="Proteomes" id="UP000620124">
    <property type="component" value="Unassembled WGS sequence"/>
</dbReference>
<feature type="transmembrane region" description="Helical" evidence="1">
    <location>
        <begin position="621"/>
        <end position="642"/>
    </location>
</feature>
<comment type="caution">
    <text evidence="2">The sequence shown here is derived from an EMBL/GenBank/DDBJ whole genome shotgun (WGS) entry which is preliminary data.</text>
</comment>
<feature type="transmembrane region" description="Helical" evidence="1">
    <location>
        <begin position="56"/>
        <end position="79"/>
    </location>
</feature>
<dbReference type="AlphaFoldDB" id="A0A8H7CKR2"/>
<evidence type="ECO:0000256" key="1">
    <source>
        <dbReference type="SAM" id="Phobius"/>
    </source>
</evidence>
<feature type="transmembrane region" description="Helical" evidence="1">
    <location>
        <begin position="118"/>
        <end position="142"/>
    </location>
</feature>
<keyword evidence="1" id="KW-0812">Transmembrane</keyword>